<keyword evidence="2" id="KW-1185">Reference proteome</keyword>
<protein>
    <submittedName>
        <fullName evidence="1">Branched-chain amino acid aminotransferase/4-amino-4-deoxychorismate lyase</fullName>
    </submittedName>
</protein>
<dbReference type="Gene3D" id="3.30.470.10">
    <property type="match status" value="1"/>
</dbReference>
<dbReference type="Gene3D" id="3.20.10.10">
    <property type="entry name" value="D-amino Acid Aminotransferase, subunit A, domain 2"/>
    <property type="match status" value="1"/>
</dbReference>
<gene>
    <name evidence="1" type="ORF">AK33_04650</name>
</gene>
<evidence type="ECO:0000313" key="2">
    <source>
        <dbReference type="Proteomes" id="UP000054123"/>
    </source>
</evidence>
<dbReference type="RefSeq" id="WP_042802290.1">
    <property type="nucleotide sequence ID" value="NZ_AVSP01000008.1"/>
</dbReference>
<name>A0A011LZ75_9PAST</name>
<dbReference type="Pfam" id="PF01063">
    <property type="entry name" value="Aminotran_4"/>
    <property type="match status" value="1"/>
</dbReference>
<dbReference type="PATRIC" id="fig|1450449.3.peg.897"/>
<dbReference type="InterPro" id="IPR036038">
    <property type="entry name" value="Aminotransferase-like"/>
</dbReference>
<comment type="caution">
    <text evidence="1">The sequence shown here is derived from an EMBL/GenBank/DDBJ whole genome shotgun (WGS) entry which is preliminary data.</text>
</comment>
<dbReference type="OrthoDB" id="1148709at2"/>
<dbReference type="STRING" id="1122190.GCA_000621105_01554"/>
<dbReference type="GO" id="GO:0016829">
    <property type="term" value="F:lyase activity"/>
    <property type="evidence" value="ECO:0007669"/>
    <property type="project" value="UniProtKB-KW"/>
</dbReference>
<organism evidence="1 2">
    <name type="scientific">Mannheimia granulomatis</name>
    <dbReference type="NCBI Taxonomy" id="85402"/>
    <lineage>
        <taxon>Bacteria</taxon>
        <taxon>Pseudomonadati</taxon>
        <taxon>Pseudomonadota</taxon>
        <taxon>Gammaproteobacteria</taxon>
        <taxon>Pasteurellales</taxon>
        <taxon>Pasteurellaceae</taxon>
        <taxon>Mannheimia</taxon>
    </lineage>
</organism>
<proteinExistence type="predicted"/>
<accession>A0A011LZ75</accession>
<keyword evidence="1" id="KW-0032">Aminotransferase</keyword>
<sequence length="206" mass="24284">MCQFPLFETLSIIDGQIQNLPYHQQRFEQAVRAFFGREPTFSLAQILHVPTEFQHGKIRCRIDYNAEQFEVKFFPYHPKQIQQFRCVEVENWDYSLKYSDRKRFDLLNILQNEEVIIINNGNVSDCSIGNLLFLKQGIWYSPANYLLKGTQLTRLLEQQKVVLTQIKKADLPLYEKVMLVNALNPFDEERALVISQIDFCDVDRNS</sequence>
<keyword evidence="1" id="KW-0808">Transferase</keyword>
<dbReference type="GO" id="GO:0008483">
    <property type="term" value="F:transaminase activity"/>
    <property type="evidence" value="ECO:0007669"/>
    <property type="project" value="UniProtKB-KW"/>
</dbReference>
<keyword evidence="1" id="KW-0456">Lyase</keyword>
<reference evidence="1 2" key="1">
    <citation type="journal article" date="2014" name="Genome Announc.">
        <title>Genome Sequence of a Presumptive Mannheimia haemolytica Strain with an A1/A6-Cross-Reactive Serotype from a White-Tailed Deer (Odocoileus virginianus).</title>
        <authorList>
            <person name="Lawrence P.K."/>
            <person name="Bey R.F."/>
            <person name="Wiener B."/>
            <person name="Kittichotirat W."/>
            <person name="Bumgarner R.E."/>
        </authorList>
    </citation>
    <scope>NUCLEOTIDE SEQUENCE [LARGE SCALE GENOMIC DNA]</scope>
    <source>
        <strain evidence="1 2">PKL10</strain>
    </source>
</reference>
<dbReference type="Proteomes" id="UP000054123">
    <property type="component" value="Unassembled WGS sequence"/>
</dbReference>
<dbReference type="InterPro" id="IPR043132">
    <property type="entry name" value="BCAT-like_C"/>
</dbReference>
<dbReference type="InterPro" id="IPR043131">
    <property type="entry name" value="BCAT-like_N"/>
</dbReference>
<dbReference type="AlphaFoldDB" id="A0A011LZ75"/>
<evidence type="ECO:0000313" key="1">
    <source>
        <dbReference type="EMBL" id="EXI62528.1"/>
    </source>
</evidence>
<dbReference type="EMBL" id="JANJ01000003">
    <property type="protein sequence ID" value="EXI62528.1"/>
    <property type="molecule type" value="Genomic_DNA"/>
</dbReference>
<dbReference type="InterPro" id="IPR001544">
    <property type="entry name" value="Aminotrans_IV"/>
</dbReference>
<dbReference type="SUPFAM" id="SSF56752">
    <property type="entry name" value="D-aminoacid aminotransferase-like PLP-dependent enzymes"/>
    <property type="match status" value="1"/>
</dbReference>